<reference evidence="2" key="1">
    <citation type="submission" date="2021-10" db="EMBL/GenBank/DDBJ databases">
        <title>Anaerobic single-cell dispensing facilitates the cultivation of human gut bacteria.</title>
        <authorList>
            <person name="Afrizal A."/>
        </authorList>
    </citation>
    <scope>NUCLEOTIDE SEQUENCE</scope>
    <source>
        <strain evidence="2">CLA-AA-H274</strain>
    </source>
</reference>
<keyword evidence="3" id="KW-1185">Reference proteome</keyword>
<keyword evidence="1" id="KW-0175">Coiled coil</keyword>
<dbReference type="AlphaFoldDB" id="A0AAE3DHE0"/>
<evidence type="ECO:0000313" key="2">
    <source>
        <dbReference type="EMBL" id="MCC2163770.1"/>
    </source>
</evidence>
<name>A0AAE3DHE0_9FIRM</name>
<evidence type="ECO:0000256" key="1">
    <source>
        <dbReference type="SAM" id="Coils"/>
    </source>
</evidence>
<organism evidence="2 3">
    <name type="scientific">Brotaphodocola catenula</name>
    <dbReference type="NCBI Taxonomy" id="2885361"/>
    <lineage>
        <taxon>Bacteria</taxon>
        <taxon>Bacillati</taxon>
        <taxon>Bacillota</taxon>
        <taxon>Clostridia</taxon>
        <taxon>Lachnospirales</taxon>
        <taxon>Lachnospiraceae</taxon>
        <taxon>Brotaphodocola</taxon>
    </lineage>
</organism>
<evidence type="ECO:0008006" key="4">
    <source>
        <dbReference type="Google" id="ProtNLM"/>
    </source>
</evidence>
<gene>
    <name evidence="2" type="ORF">LKD32_02545</name>
</gene>
<sequence length="105" mass="12244">MRENKNTKIDLHGDISIPYLKKSRFTGSFRGMRYLLEKAERTIEEAQGEEPAKTENVICAVIWPEPFNYEITADEKKHSQDFPFTTEGIWEAVAWLNEEHEAGHF</sequence>
<feature type="coiled-coil region" evidence="1">
    <location>
        <begin position="29"/>
        <end position="56"/>
    </location>
</feature>
<proteinExistence type="predicted"/>
<dbReference type="EMBL" id="JAJEPU010000004">
    <property type="protein sequence ID" value="MCC2163770.1"/>
    <property type="molecule type" value="Genomic_DNA"/>
</dbReference>
<dbReference type="RefSeq" id="WP_308450558.1">
    <property type="nucleotide sequence ID" value="NZ_JAJEPU010000004.1"/>
</dbReference>
<dbReference type="Proteomes" id="UP001198962">
    <property type="component" value="Unassembled WGS sequence"/>
</dbReference>
<comment type="caution">
    <text evidence="2">The sequence shown here is derived from an EMBL/GenBank/DDBJ whole genome shotgun (WGS) entry which is preliminary data.</text>
</comment>
<accession>A0AAE3DHE0</accession>
<protein>
    <recommendedName>
        <fullName evidence="4">GNAT family acetyltransferase</fullName>
    </recommendedName>
</protein>
<evidence type="ECO:0000313" key="3">
    <source>
        <dbReference type="Proteomes" id="UP001198962"/>
    </source>
</evidence>